<evidence type="ECO:0000313" key="2">
    <source>
        <dbReference type="Proteomes" id="UP000030678"/>
    </source>
</evidence>
<dbReference type="GeneID" id="19982150"/>
<evidence type="ECO:0000313" key="1">
    <source>
        <dbReference type="EMBL" id="ETI24288.1"/>
    </source>
</evidence>
<accession>V9DD88</accession>
<dbReference type="HOGENOM" id="CLU_2096622_0_0_1"/>
<organism evidence="1 2">
    <name type="scientific">Cladophialophora carrionii CBS 160.54</name>
    <dbReference type="NCBI Taxonomy" id="1279043"/>
    <lineage>
        <taxon>Eukaryota</taxon>
        <taxon>Fungi</taxon>
        <taxon>Dikarya</taxon>
        <taxon>Ascomycota</taxon>
        <taxon>Pezizomycotina</taxon>
        <taxon>Eurotiomycetes</taxon>
        <taxon>Chaetothyriomycetidae</taxon>
        <taxon>Chaetothyriales</taxon>
        <taxon>Herpotrichiellaceae</taxon>
        <taxon>Cladophialophora</taxon>
    </lineage>
</organism>
<reference evidence="1 2" key="1">
    <citation type="submission" date="2013-03" db="EMBL/GenBank/DDBJ databases">
        <title>The Genome Sequence of Cladophialophora carrionii CBS 160.54.</title>
        <authorList>
            <consortium name="The Broad Institute Genomics Platform"/>
            <person name="Cuomo C."/>
            <person name="de Hoog S."/>
            <person name="Gorbushina A."/>
            <person name="Walker B."/>
            <person name="Young S.K."/>
            <person name="Zeng Q."/>
            <person name="Gargeya S."/>
            <person name="Fitzgerald M."/>
            <person name="Haas B."/>
            <person name="Abouelleil A."/>
            <person name="Allen A.W."/>
            <person name="Alvarado L."/>
            <person name="Arachchi H.M."/>
            <person name="Berlin A.M."/>
            <person name="Chapman S.B."/>
            <person name="Gainer-Dewar J."/>
            <person name="Goldberg J."/>
            <person name="Griggs A."/>
            <person name="Gujja S."/>
            <person name="Hansen M."/>
            <person name="Howarth C."/>
            <person name="Imamovic A."/>
            <person name="Ireland A."/>
            <person name="Larimer J."/>
            <person name="McCowan C."/>
            <person name="Murphy C."/>
            <person name="Pearson M."/>
            <person name="Poon T.W."/>
            <person name="Priest M."/>
            <person name="Roberts A."/>
            <person name="Saif S."/>
            <person name="Shea T."/>
            <person name="Sisk P."/>
            <person name="Sykes S."/>
            <person name="Wortman J."/>
            <person name="Nusbaum C."/>
            <person name="Birren B."/>
        </authorList>
    </citation>
    <scope>NUCLEOTIDE SEQUENCE [LARGE SCALE GENOMIC DNA]</scope>
    <source>
        <strain evidence="1 2">CBS 160.54</strain>
    </source>
</reference>
<sequence length="116" mass="13497">MDPPEVESDGFEVGDVFTGPGDYHTVLYYGHQRFVLKIRKPERREDGDILSDVFLRIEEAEKDPDEMAFHRCLEDFRELVILTCKHTMYTLAASAPRLNSRQASLEDFLHPTTFYL</sequence>
<dbReference type="RefSeq" id="XP_008726224.1">
    <property type="nucleotide sequence ID" value="XM_008728002.1"/>
</dbReference>
<dbReference type="EMBL" id="KB822704">
    <property type="protein sequence ID" value="ETI24288.1"/>
    <property type="molecule type" value="Genomic_DNA"/>
</dbReference>
<proteinExistence type="predicted"/>
<name>V9DD88_9EURO</name>
<gene>
    <name evidence="1" type="ORF">G647_03657</name>
</gene>
<dbReference type="VEuPathDB" id="FungiDB:G647_03657"/>
<dbReference type="AlphaFoldDB" id="V9DD88"/>
<dbReference type="Proteomes" id="UP000030678">
    <property type="component" value="Unassembled WGS sequence"/>
</dbReference>
<protein>
    <submittedName>
        <fullName evidence="1">Uncharacterized protein</fullName>
    </submittedName>
</protein>